<dbReference type="PANTHER" id="PTHR46268:SF6">
    <property type="entry name" value="UNIVERSAL STRESS PROTEIN UP12"/>
    <property type="match status" value="1"/>
</dbReference>
<dbReference type="OrthoDB" id="105697at2157"/>
<evidence type="ECO:0000256" key="2">
    <source>
        <dbReference type="SAM" id="MobiDB-lite"/>
    </source>
</evidence>
<dbReference type="InterPro" id="IPR014729">
    <property type="entry name" value="Rossmann-like_a/b/a_fold"/>
</dbReference>
<dbReference type="EMBL" id="CP031310">
    <property type="protein sequence ID" value="QCC51790.1"/>
    <property type="molecule type" value="Genomic_DNA"/>
</dbReference>
<reference evidence="4 5" key="1">
    <citation type="journal article" date="2019" name="Nat. Commun.">
        <title>A new type of DNA phosphorothioation-based antiviral system in archaea.</title>
        <authorList>
            <person name="Xiong L."/>
            <person name="Liu S."/>
            <person name="Chen S."/>
            <person name="Xiao Y."/>
            <person name="Zhu B."/>
            <person name="Gao Y."/>
            <person name="Zhang Y."/>
            <person name="Chen B."/>
            <person name="Luo J."/>
            <person name="Deng Z."/>
            <person name="Chen X."/>
            <person name="Wang L."/>
            <person name="Chen S."/>
        </authorList>
    </citation>
    <scope>NUCLEOTIDE SEQUENCE [LARGE SCALE GENOMIC DNA]</scope>
    <source>
        <strain evidence="4 5">CBA1105</strain>
    </source>
</reference>
<dbReference type="STRING" id="1457250.GCA_000755225_00623"/>
<dbReference type="GeneID" id="39848465"/>
<feature type="region of interest" description="Disordered" evidence="2">
    <location>
        <begin position="49"/>
        <end position="80"/>
    </location>
</feature>
<dbReference type="Proteomes" id="UP000296706">
    <property type="component" value="Chromosome"/>
</dbReference>
<dbReference type="PANTHER" id="PTHR46268">
    <property type="entry name" value="STRESS RESPONSE PROTEIN NHAX"/>
    <property type="match status" value="1"/>
</dbReference>
<dbReference type="AlphaFoldDB" id="A0A4D6HDA9"/>
<dbReference type="InterPro" id="IPR006016">
    <property type="entry name" value="UspA"/>
</dbReference>
<evidence type="ECO:0000313" key="4">
    <source>
        <dbReference type="EMBL" id="QCC51790.1"/>
    </source>
</evidence>
<gene>
    <name evidence="4" type="ORF">DV733_11335</name>
</gene>
<organism evidence="4 5">
    <name type="scientific">Halapricum salinum</name>
    <dbReference type="NCBI Taxonomy" id="1457250"/>
    <lineage>
        <taxon>Archaea</taxon>
        <taxon>Methanobacteriati</taxon>
        <taxon>Methanobacteriota</taxon>
        <taxon>Stenosarchaea group</taxon>
        <taxon>Halobacteria</taxon>
        <taxon>Halobacteriales</taxon>
        <taxon>Haloarculaceae</taxon>
        <taxon>Halapricum</taxon>
    </lineage>
</organism>
<protein>
    <submittedName>
        <fullName evidence="4">Universal stress protein</fullName>
    </submittedName>
</protein>
<accession>A0A4D6HDA9</accession>
<name>A0A4D6HDA9_9EURY</name>
<dbReference type="CDD" id="cd00293">
    <property type="entry name" value="USP-like"/>
    <property type="match status" value="1"/>
</dbReference>
<sequence>MYSDILYPTDDSEGATAARENVRDLAETYGATVHVMHVVDTPEGMGGMADDRQSEHDSAMSGGREGESTGMAGSRTPSEAVQRDLLEQAERIVEETAAQLEGIETETIVARGTPHEAILDRAADGIDIIVMGTHGRTGLDRYLLGSVTEKVVRLSDVPVMTVRQKSSA</sequence>
<dbReference type="RefSeq" id="WP_049994597.1">
    <property type="nucleotide sequence ID" value="NZ_CP031310.1"/>
</dbReference>
<feature type="compositionally biased region" description="Basic and acidic residues" evidence="2">
    <location>
        <begin position="49"/>
        <end position="58"/>
    </location>
</feature>
<dbReference type="Gene3D" id="3.40.50.620">
    <property type="entry name" value="HUPs"/>
    <property type="match status" value="1"/>
</dbReference>
<evidence type="ECO:0000259" key="3">
    <source>
        <dbReference type="Pfam" id="PF00582"/>
    </source>
</evidence>
<feature type="domain" description="UspA" evidence="3">
    <location>
        <begin position="1"/>
        <end position="163"/>
    </location>
</feature>
<proteinExistence type="inferred from homology"/>
<dbReference type="Pfam" id="PF00582">
    <property type="entry name" value="Usp"/>
    <property type="match status" value="1"/>
</dbReference>
<dbReference type="PRINTS" id="PR01438">
    <property type="entry name" value="UNVRSLSTRESS"/>
</dbReference>
<dbReference type="KEGG" id="hsn:DV733_11335"/>
<keyword evidence="5" id="KW-1185">Reference proteome</keyword>
<dbReference type="InterPro" id="IPR006015">
    <property type="entry name" value="Universal_stress_UspA"/>
</dbReference>
<evidence type="ECO:0000256" key="1">
    <source>
        <dbReference type="ARBA" id="ARBA00008791"/>
    </source>
</evidence>
<dbReference type="SUPFAM" id="SSF52402">
    <property type="entry name" value="Adenine nucleotide alpha hydrolases-like"/>
    <property type="match status" value="1"/>
</dbReference>
<evidence type="ECO:0000313" key="5">
    <source>
        <dbReference type="Proteomes" id="UP000296706"/>
    </source>
</evidence>
<comment type="similarity">
    <text evidence="1">Belongs to the universal stress protein A family.</text>
</comment>